<dbReference type="SUPFAM" id="SSF52499">
    <property type="entry name" value="Isochorismatase-like hydrolases"/>
    <property type="match status" value="1"/>
</dbReference>
<evidence type="ECO:0000259" key="3">
    <source>
        <dbReference type="Pfam" id="PF03732"/>
    </source>
</evidence>
<evidence type="ECO:0000313" key="5">
    <source>
        <dbReference type="Proteomes" id="UP000541444"/>
    </source>
</evidence>
<dbReference type="Pfam" id="PF00857">
    <property type="entry name" value="Isochorismatase"/>
    <property type="match status" value="1"/>
</dbReference>
<dbReference type="OrthoDB" id="2272416at2759"/>
<comment type="similarity">
    <text evidence="1">Belongs to the isochorismatase family.</text>
</comment>
<dbReference type="InterPro" id="IPR000868">
    <property type="entry name" value="Isochorismatase-like_dom"/>
</dbReference>
<reference evidence="4 5" key="1">
    <citation type="journal article" date="2020" name="IScience">
        <title>Genome Sequencing of the Endangered Kingdonia uniflora (Circaeasteraceae, Ranunculales) Reveals Potential Mechanisms of Evolutionary Specialization.</title>
        <authorList>
            <person name="Sun Y."/>
            <person name="Deng T."/>
            <person name="Zhang A."/>
            <person name="Moore M.J."/>
            <person name="Landis J.B."/>
            <person name="Lin N."/>
            <person name="Zhang H."/>
            <person name="Zhang X."/>
            <person name="Huang J."/>
            <person name="Zhang X."/>
            <person name="Sun H."/>
            <person name="Wang H."/>
        </authorList>
    </citation>
    <scope>NUCLEOTIDE SEQUENCE [LARGE SCALE GENOMIC DNA]</scope>
    <source>
        <strain evidence="4">TB1705</strain>
        <tissue evidence="4">Leaf</tissue>
    </source>
</reference>
<dbReference type="PANTHER" id="PTHR47044">
    <property type="entry name" value="OS02G0276400 PROTEIN"/>
    <property type="match status" value="1"/>
</dbReference>
<gene>
    <name evidence="4" type="ORF">GIB67_025279</name>
</gene>
<dbReference type="InterPro" id="IPR005162">
    <property type="entry name" value="Retrotrans_gag_dom"/>
</dbReference>
<feature type="domain" description="Retrotransposon gag" evidence="3">
    <location>
        <begin position="221"/>
        <end position="314"/>
    </location>
</feature>
<comment type="caution">
    <text evidence="4">The sequence shown here is derived from an EMBL/GenBank/DDBJ whole genome shotgun (WGS) entry which is preliminary data.</text>
</comment>
<keyword evidence="5" id="KW-1185">Reference proteome</keyword>
<protein>
    <recommendedName>
        <fullName evidence="6">Retrotransposon gag domain-containing protein</fullName>
    </recommendedName>
</protein>
<evidence type="ECO:0008006" key="6">
    <source>
        <dbReference type="Google" id="ProtNLM"/>
    </source>
</evidence>
<dbReference type="AlphaFoldDB" id="A0A7J7NBH8"/>
<evidence type="ECO:0000313" key="4">
    <source>
        <dbReference type="EMBL" id="KAF6164453.1"/>
    </source>
</evidence>
<dbReference type="Gene3D" id="3.40.50.850">
    <property type="entry name" value="Isochorismatase-like"/>
    <property type="match status" value="1"/>
</dbReference>
<organism evidence="4 5">
    <name type="scientific">Kingdonia uniflora</name>
    <dbReference type="NCBI Taxonomy" id="39325"/>
    <lineage>
        <taxon>Eukaryota</taxon>
        <taxon>Viridiplantae</taxon>
        <taxon>Streptophyta</taxon>
        <taxon>Embryophyta</taxon>
        <taxon>Tracheophyta</taxon>
        <taxon>Spermatophyta</taxon>
        <taxon>Magnoliopsida</taxon>
        <taxon>Ranunculales</taxon>
        <taxon>Circaeasteraceae</taxon>
        <taxon>Kingdonia</taxon>
    </lineage>
</organism>
<dbReference type="InterPro" id="IPR036380">
    <property type="entry name" value="Isochorismatase-like_sf"/>
</dbReference>
<accession>A0A7J7NBH8</accession>
<name>A0A7J7NBH8_9MAGN</name>
<dbReference type="EMBL" id="JACGCM010000926">
    <property type="protein sequence ID" value="KAF6164453.1"/>
    <property type="molecule type" value="Genomic_DNA"/>
</dbReference>
<dbReference type="Proteomes" id="UP000541444">
    <property type="component" value="Unassembled WGS sequence"/>
</dbReference>
<sequence>MASEKWKNTALLVIDMQKDFILPKGLLCVNGGKAIVPAVVKAVEVARKRGILVVWMVRGRGNGRVAANLVVVGRGAPRRSARVPVPRVPAAARGLRTNVLRGRGLGRGVGRGALPVDEVVEETSVHVGQDYVPEVTQEEIVVPPVPAVVPQGDFQQVFQMFMLQQNANHGVGNKWQKEMRRYKLDSFVGLPDPKIAEDWMKQVEKIFKNMGCPDEEKVECTTFHMKNEAWNWWEMTERNHGLMPPMTLAEFKVKFFERYFSQSFRHQMTTEFYQLTQDKMAVSQYEARFTELSRYAPAVVADEESRVVKFIEGLISPIRTRCRGFLGQTYGIIPSSHLKKMLELIGLVESLTSNCVR</sequence>
<evidence type="ECO:0000256" key="1">
    <source>
        <dbReference type="ARBA" id="ARBA00006336"/>
    </source>
</evidence>
<dbReference type="Pfam" id="PF03732">
    <property type="entry name" value="Retrotrans_gag"/>
    <property type="match status" value="1"/>
</dbReference>
<proteinExistence type="inferred from homology"/>
<feature type="domain" description="Isochorismatase-like" evidence="2">
    <location>
        <begin position="9"/>
        <end position="58"/>
    </location>
</feature>
<evidence type="ECO:0000259" key="2">
    <source>
        <dbReference type="Pfam" id="PF00857"/>
    </source>
</evidence>